<accession>A0A843U2K7</accession>
<feature type="domain" description="Pectinesterase inhibitor" evidence="7">
    <location>
        <begin position="45"/>
        <end position="211"/>
    </location>
</feature>
<evidence type="ECO:0000259" key="7">
    <source>
        <dbReference type="SMART" id="SM00856"/>
    </source>
</evidence>
<dbReference type="FunFam" id="1.20.140.40:FF:000006">
    <property type="entry name" value="Pectinesterase inhibitor 3"/>
    <property type="match status" value="1"/>
</dbReference>
<dbReference type="CDD" id="cd15798">
    <property type="entry name" value="PMEI-like_3"/>
    <property type="match status" value="1"/>
</dbReference>
<evidence type="ECO:0000256" key="4">
    <source>
        <dbReference type="ARBA" id="ARBA00023157"/>
    </source>
</evidence>
<evidence type="ECO:0000256" key="1">
    <source>
        <dbReference type="ARBA" id="ARBA00004239"/>
    </source>
</evidence>
<feature type="chain" id="PRO_5032403003" description="Pectinesterase inhibitor domain-containing protein" evidence="6">
    <location>
        <begin position="26"/>
        <end position="222"/>
    </location>
</feature>
<evidence type="ECO:0000256" key="5">
    <source>
        <dbReference type="ARBA" id="ARBA00038471"/>
    </source>
</evidence>
<comment type="subcellular location">
    <subcellularLocation>
        <location evidence="1">Secreted</location>
        <location evidence="1">Extracellular space</location>
    </subcellularLocation>
</comment>
<dbReference type="Proteomes" id="UP000652761">
    <property type="component" value="Unassembled WGS sequence"/>
</dbReference>
<keyword evidence="2" id="KW-0964">Secreted</keyword>
<dbReference type="EMBL" id="NMUH01000370">
    <property type="protein sequence ID" value="MQL77858.1"/>
    <property type="molecule type" value="Genomic_DNA"/>
</dbReference>
<feature type="signal peptide" evidence="6">
    <location>
        <begin position="1"/>
        <end position="25"/>
    </location>
</feature>
<dbReference type="Gene3D" id="1.20.140.40">
    <property type="entry name" value="Invertase/pectin methylesterase inhibitor family protein"/>
    <property type="match status" value="1"/>
</dbReference>
<protein>
    <recommendedName>
        <fullName evidence="7">Pectinesterase inhibitor domain-containing protein</fullName>
    </recommendedName>
</protein>
<dbReference type="NCBIfam" id="TIGR01614">
    <property type="entry name" value="PME_inhib"/>
    <property type="match status" value="1"/>
</dbReference>
<evidence type="ECO:0000256" key="2">
    <source>
        <dbReference type="ARBA" id="ARBA00022525"/>
    </source>
</evidence>
<keyword evidence="9" id="KW-1185">Reference proteome</keyword>
<dbReference type="SMART" id="SM00856">
    <property type="entry name" value="PMEI"/>
    <property type="match status" value="1"/>
</dbReference>
<dbReference type="SUPFAM" id="SSF101148">
    <property type="entry name" value="Plant invertase/pectin methylesterase inhibitor"/>
    <property type="match status" value="1"/>
</dbReference>
<evidence type="ECO:0000313" key="8">
    <source>
        <dbReference type="EMBL" id="MQL77858.1"/>
    </source>
</evidence>
<proteinExistence type="inferred from homology"/>
<reference evidence="8" key="1">
    <citation type="submission" date="2017-07" db="EMBL/GenBank/DDBJ databases">
        <title>Taro Niue Genome Assembly and Annotation.</title>
        <authorList>
            <person name="Atibalentja N."/>
            <person name="Keating K."/>
            <person name="Fields C.J."/>
        </authorList>
    </citation>
    <scope>NUCLEOTIDE SEQUENCE</scope>
    <source>
        <strain evidence="8">Niue_2</strain>
        <tissue evidence="8">Leaf</tissue>
    </source>
</reference>
<dbReference type="GO" id="GO:0004857">
    <property type="term" value="F:enzyme inhibitor activity"/>
    <property type="evidence" value="ECO:0007669"/>
    <property type="project" value="InterPro"/>
</dbReference>
<name>A0A843U2K7_COLES</name>
<keyword evidence="3 6" id="KW-0732">Signal</keyword>
<dbReference type="PANTHER" id="PTHR31080:SF161">
    <property type="entry name" value="OS10G0508700 PROTEIN"/>
    <property type="match status" value="1"/>
</dbReference>
<evidence type="ECO:0000256" key="3">
    <source>
        <dbReference type="ARBA" id="ARBA00022729"/>
    </source>
</evidence>
<comment type="similarity">
    <text evidence="5">Belongs to the PMEI family.</text>
</comment>
<dbReference type="InterPro" id="IPR051955">
    <property type="entry name" value="PME_Inhibitor"/>
</dbReference>
<evidence type="ECO:0000256" key="6">
    <source>
        <dbReference type="SAM" id="SignalP"/>
    </source>
</evidence>
<sequence>MEGRRRTAAPALALALLALLHVAACAGSAAAARAVPEHHAREVTSPAEFIRSRCGTTEYPHLCVSSLSAYADTIRTSPTQLADAALSVSLSHARSTKALVAKLSAGKDAMGRRVGSAIRDCMETMGDSVDELRESMRAMAGLSVGGKGKGHGKVDLGLQMDNILTWVSAALTDEDTCMDEFAGKAMDGEVKAALRGHVSKVARLTSNALALVNGLSSSINYP</sequence>
<dbReference type="AlphaFoldDB" id="A0A843U2K7"/>
<dbReference type="OrthoDB" id="1430376at2759"/>
<dbReference type="GO" id="GO:0005576">
    <property type="term" value="C:extracellular region"/>
    <property type="evidence" value="ECO:0007669"/>
    <property type="project" value="UniProtKB-SubCell"/>
</dbReference>
<comment type="caution">
    <text evidence="8">The sequence shown here is derived from an EMBL/GenBank/DDBJ whole genome shotgun (WGS) entry which is preliminary data.</text>
</comment>
<keyword evidence="4" id="KW-1015">Disulfide bond</keyword>
<dbReference type="PANTHER" id="PTHR31080">
    <property type="entry name" value="PECTINESTERASE INHIBITOR-LIKE"/>
    <property type="match status" value="1"/>
</dbReference>
<gene>
    <name evidence="8" type="ORF">Taro_010275</name>
</gene>
<dbReference type="InterPro" id="IPR035513">
    <property type="entry name" value="Invertase/methylesterase_inhib"/>
</dbReference>
<dbReference type="Pfam" id="PF04043">
    <property type="entry name" value="PMEI"/>
    <property type="match status" value="1"/>
</dbReference>
<organism evidence="8 9">
    <name type="scientific">Colocasia esculenta</name>
    <name type="common">Wild taro</name>
    <name type="synonym">Arum esculentum</name>
    <dbReference type="NCBI Taxonomy" id="4460"/>
    <lineage>
        <taxon>Eukaryota</taxon>
        <taxon>Viridiplantae</taxon>
        <taxon>Streptophyta</taxon>
        <taxon>Embryophyta</taxon>
        <taxon>Tracheophyta</taxon>
        <taxon>Spermatophyta</taxon>
        <taxon>Magnoliopsida</taxon>
        <taxon>Liliopsida</taxon>
        <taxon>Araceae</taxon>
        <taxon>Aroideae</taxon>
        <taxon>Colocasieae</taxon>
        <taxon>Colocasia</taxon>
    </lineage>
</organism>
<evidence type="ECO:0000313" key="9">
    <source>
        <dbReference type="Proteomes" id="UP000652761"/>
    </source>
</evidence>
<dbReference type="InterPro" id="IPR006501">
    <property type="entry name" value="Pectinesterase_inhib_dom"/>
</dbReference>